<dbReference type="Gene3D" id="3.40.190.10">
    <property type="entry name" value="Periplasmic binding protein-like II"/>
    <property type="match status" value="2"/>
</dbReference>
<comment type="caution">
    <text evidence="6">The sequence shown here is derived from an EMBL/GenBank/DDBJ whole genome shotgun (WGS) entry which is preliminary data.</text>
</comment>
<dbReference type="SUPFAM" id="SSF53850">
    <property type="entry name" value="Periplasmic binding protein-like II"/>
    <property type="match status" value="1"/>
</dbReference>
<evidence type="ECO:0000259" key="5">
    <source>
        <dbReference type="PROSITE" id="PS50931"/>
    </source>
</evidence>
<dbReference type="PANTHER" id="PTHR30419">
    <property type="entry name" value="HTH-TYPE TRANSCRIPTIONAL REGULATOR YBHD"/>
    <property type="match status" value="1"/>
</dbReference>
<sequence>MGCPESWLDVKSGENIQIRASFYPDNICLSPPIRRSPPAIRRMKLHQLRALVAVARSGSIHEAARTLHLTQPAVTRSLRDLEDELGLMLVVRSSSGVTLTDAGRAMLQRAKLVVNEVARTEEEMAQLRDNQQGRLAIGMTPLAGITVLPAAYNRFRRAMPDVQLEFVEGSPSQLVEQLKNGALDFALGAGTDAQDFTSVRCVHLETFPMWFAVSRKGKLAGAKSLADLQDAEWLHTGRSADFRVFLEELFERAGLPAPRRVTRCASQTLFYALAVNSDVVTAWTQLALRGDASDTLKTLDLVEQPVARNLYLLFRESAVPTSSAEYFVRCIDDVVEAERALAGTAGGGASSTSSHRA</sequence>
<dbReference type="AlphaFoldDB" id="A0A7X1NBZ9"/>
<name>A0A7X1NBZ9_9BURK</name>
<dbReference type="InterPro" id="IPR036390">
    <property type="entry name" value="WH_DNA-bd_sf"/>
</dbReference>
<feature type="domain" description="HTH lysR-type" evidence="5">
    <location>
        <begin position="43"/>
        <end position="100"/>
    </location>
</feature>
<proteinExistence type="inferred from homology"/>
<dbReference type="EMBL" id="WHNP01000015">
    <property type="protein sequence ID" value="MPW18741.1"/>
    <property type="molecule type" value="Genomic_DNA"/>
</dbReference>
<dbReference type="InterPro" id="IPR050950">
    <property type="entry name" value="HTH-type_LysR_regulators"/>
</dbReference>
<dbReference type="CDD" id="cd05466">
    <property type="entry name" value="PBP2_LTTR_substrate"/>
    <property type="match status" value="1"/>
</dbReference>
<dbReference type="GO" id="GO:0003700">
    <property type="term" value="F:DNA-binding transcription factor activity"/>
    <property type="evidence" value="ECO:0007669"/>
    <property type="project" value="InterPro"/>
</dbReference>
<dbReference type="PANTHER" id="PTHR30419:SF30">
    <property type="entry name" value="LYSR FAMILY TRANSCRIPTIONAL REGULATOR"/>
    <property type="match status" value="1"/>
</dbReference>
<reference evidence="6 7" key="1">
    <citation type="submission" date="2019-10" db="EMBL/GenBank/DDBJ databases">
        <title>Paraburkholderia sp. isolated from nodules of Mimosa pudica from Brazilian Atlantic Forest soils.</title>
        <authorList>
            <person name="Paulitsch F."/>
            <person name="Hungria M."/>
            <person name="Dall'Agnol R."/>
        </authorList>
    </citation>
    <scope>NUCLEOTIDE SEQUENCE [LARGE SCALE GENOMIC DNA]</scope>
    <source>
        <strain evidence="6 7">CNPSo 3157</strain>
    </source>
</reference>
<dbReference type="FunFam" id="1.10.10.10:FF:000001">
    <property type="entry name" value="LysR family transcriptional regulator"/>
    <property type="match status" value="1"/>
</dbReference>
<organism evidence="6 7">
    <name type="scientific">Paraburkholderia franconis</name>
    <dbReference type="NCBI Taxonomy" id="2654983"/>
    <lineage>
        <taxon>Bacteria</taxon>
        <taxon>Pseudomonadati</taxon>
        <taxon>Pseudomonadota</taxon>
        <taxon>Betaproteobacteria</taxon>
        <taxon>Burkholderiales</taxon>
        <taxon>Burkholderiaceae</taxon>
        <taxon>Paraburkholderia</taxon>
    </lineage>
</organism>
<keyword evidence="2" id="KW-0805">Transcription regulation</keyword>
<evidence type="ECO:0000256" key="4">
    <source>
        <dbReference type="ARBA" id="ARBA00023163"/>
    </source>
</evidence>
<dbReference type="InterPro" id="IPR000847">
    <property type="entry name" value="LysR_HTH_N"/>
</dbReference>
<keyword evidence="3" id="KW-0238">DNA-binding</keyword>
<evidence type="ECO:0000256" key="2">
    <source>
        <dbReference type="ARBA" id="ARBA00023015"/>
    </source>
</evidence>
<dbReference type="PRINTS" id="PR00039">
    <property type="entry name" value="HTHLYSR"/>
</dbReference>
<dbReference type="InterPro" id="IPR005119">
    <property type="entry name" value="LysR_subst-bd"/>
</dbReference>
<dbReference type="Pfam" id="PF00126">
    <property type="entry name" value="HTH_1"/>
    <property type="match status" value="1"/>
</dbReference>
<evidence type="ECO:0000256" key="3">
    <source>
        <dbReference type="ARBA" id="ARBA00023125"/>
    </source>
</evidence>
<dbReference type="Pfam" id="PF03466">
    <property type="entry name" value="LysR_substrate"/>
    <property type="match status" value="1"/>
</dbReference>
<protein>
    <submittedName>
        <fullName evidence="6">LysR family transcriptional regulator</fullName>
    </submittedName>
</protein>
<accession>A0A7X1NBZ9</accession>
<dbReference type="Proteomes" id="UP000484381">
    <property type="component" value="Unassembled WGS sequence"/>
</dbReference>
<dbReference type="InterPro" id="IPR036388">
    <property type="entry name" value="WH-like_DNA-bd_sf"/>
</dbReference>
<dbReference type="GO" id="GO:0003677">
    <property type="term" value="F:DNA binding"/>
    <property type="evidence" value="ECO:0007669"/>
    <property type="project" value="UniProtKB-KW"/>
</dbReference>
<keyword evidence="4" id="KW-0804">Transcription</keyword>
<dbReference type="PROSITE" id="PS50931">
    <property type="entry name" value="HTH_LYSR"/>
    <property type="match status" value="1"/>
</dbReference>
<comment type="similarity">
    <text evidence="1">Belongs to the LysR transcriptional regulatory family.</text>
</comment>
<dbReference type="GO" id="GO:0005829">
    <property type="term" value="C:cytosol"/>
    <property type="evidence" value="ECO:0007669"/>
    <property type="project" value="TreeGrafter"/>
</dbReference>
<gene>
    <name evidence="6" type="ORF">GCT13_17965</name>
</gene>
<keyword evidence="7" id="KW-1185">Reference proteome</keyword>
<evidence type="ECO:0000313" key="6">
    <source>
        <dbReference type="EMBL" id="MPW18741.1"/>
    </source>
</evidence>
<evidence type="ECO:0000313" key="7">
    <source>
        <dbReference type="Proteomes" id="UP000484381"/>
    </source>
</evidence>
<dbReference type="Gene3D" id="1.10.10.10">
    <property type="entry name" value="Winged helix-like DNA-binding domain superfamily/Winged helix DNA-binding domain"/>
    <property type="match status" value="1"/>
</dbReference>
<evidence type="ECO:0000256" key="1">
    <source>
        <dbReference type="ARBA" id="ARBA00009437"/>
    </source>
</evidence>
<dbReference type="SUPFAM" id="SSF46785">
    <property type="entry name" value="Winged helix' DNA-binding domain"/>
    <property type="match status" value="1"/>
</dbReference>